<evidence type="ECO:0000256" key="1">
    <source>
        <dbReference type="SAM" id="MobiDB-lite"/>
    </source>
</evidence>
<gene>
    <name evidence="4" type="ORF">E2C06_08495</name>
</gene>
<protein>
    <recommendedName>
        <fullName evidence="3">PAS domain-containing protein</fullName>
    </recommendedName>
</protein>
<dbReference type="InterPro" id="IPR000014">
    <property type="entry name" value="PAS"/>
</dbReference>
<dbReference type="CDD" id="cd00130">
    <property type="entry name" value="PAS"/>
    <property type="match status" value="1"/>
</dbReference>
<dbReference type="AlphaFoldDB" id="A0A4R5QI29"/>
<proteinExistence type="predicted"/>
<dbReference type="Gene3D" id="3.30.450.20">
    <property type="entry name" value="PAS domain"/>
    <property type="match status" value="1"/>
</dbReference>
<feature type="region of interest" description="Disordered" evidence="1">
    <location>
        <begin position="1"/>
        <end position="24"/>
    </location>
</feature>
<comment type="caution">
    <text evidence="4">The sequence shown here is derived from an EMBL/GenBank/DDBJ whole genome shotgun (WGS) entry which is preliminary data.</text>
</comment>
<dbReference type="PROSITE" id="PS50112">
    <property type="entry name" value="PAS"/>
    <property type="match status" value="1"/>
</dbReference>
<keyword evidence="5" id="KW-1185">Reference proteome</keyword>
<reference evidence="4 5" key="1">
    <citation type="journal article" date="2016" name="J. Microbiol.">
        <title>Dankookia rubra gen. nov., sp. nov., an alphaproteobacterium isolated from sediment of a shallow stream.</title>
        <authorList>
            <person name="Kim W.H."/>
            <person name="Kim D.H."/>
            <person name="Kang K."/>
            <person name="Ahn T.Y."/>
        </authorList>
    </citation>
    <scope>NUCLEOTIDE SEQUENCE [LARGE SCALE GENOMIC DNA]</scope>
    <source>
        <strain evidence="4 5">JCM30602</strain>
    </source>
</reference>
<organism evidence="4 5">
    <name type="scientific">Dankookia rubra</name>
    <dbReference type="NCBI Taxonomy" id="1442381"/>
    <lineage>
        <taxon>Bacteria</taxon>
        <taxon>Pseudomonadati</taxon>
        <taxon>Pseudomonadota</taxon>
        <taxon>Alphaproteobacteria</taxon>
        <taxon>Acetobacterales</taxon>
        <taxon>Roseomonadaceae</taxon>
        <taxon>Dankookia</taxon>
    </lineage>
</organism>
<accession>A0A4R5QI29</accession>
<sequence>MGYTETIHPTPISAQARPDLRPAARRSAPRASGLLFLAAILLPLALLPLGRLVPTLGTEAGDLARQAAVAAAQVASSLGRQGDASRDAAADPALLVTALAGAPPPGGIRLAILGPDGQLLASAFGEASPGATPFLTAEHAVAGWPLRVLAIRTAPPPRDGMLPLGVAMAALLALAVMTHRREQRARAAAATEARRETLRAAALAESEAQLRLALAAAELGCWSWDEAADRVAWDAQAASILGWCQSGPVGLTALRDCVDPADRALFDATIARARRSGDPAQCAVRLRATPGLAPRWIELRAQATAGLGCPTWHGVIADITERRLVEEQQQLLLREVDHRAKNTLAVV</sequence>
<keyword evidence="2" id="KW-1133">Transmembrane helix</keyword>
<name>A0A4R5QI29_9PROT</name>
<feature type="transmembrane region" description="Helical" evidence="2">
    <location>
        <begin position="31"/>
        <end position="49"/>
    </location>
</feature>
<feature type="transmembrane region" description="Helical" evidence="2">
    <location>
        <begin position="160"/>
        <end position="177"/>
    </location>
</feature>
<evidence type="ECO:0000313" key="4">
    <source>
        <dbReference type="EMBL" id="TDH63024.1"/>
    </source>
</evidence>
<keyword evidence="2" id="KW-0812">Transmembrane</keyword>
<dbReference type="RefSeq" id="WP_133288170.1">
    <property type="nucleotide sequence ID" value="NZ_SMSJ01000007.1"/>
</dbReference>
<dbReference type="SUPFAM" id="SSF55785">
    <property type="entry name" value="PYP-like sensor domain (PAS domain)"/>
    <property type="match status" value="1"/>
</dbReference>
<evidence type="ECO:0000256" key="2">
    <source>
        <dbReference type="SAM" id="Phobius"/>
    </source>
</evidence>
<evidence type="ECO:0000313" key="5">
    <source>
        <dbReference type="Proteomes" id="UP000295096"/>
    </source>
</evidence>
<keyword evidence="2" id="KW-0472">Membrane</keyword>
<evidence type="ECO:0000259" key="3">
    <source>
        <dbReference type="PROSITE" id="PS50112"/>
    </source>
</evidence>
<dbReference type="InterPro" id="IPR035965">
    <property type="entry name" value="PAS-like_dom_sf"/>
</dbReference>
<dbReference type="EMBL" id="SMSJ01000007">
    <property type="protein sequence ID" value="TDH63024.1"/>
    <property type="molecule type" value="Genomic_DNA"/>
</dbReference>
<feature type="domain" description="PAS" evidence="3">
    <location>
        <begin position="206"/>
        <end position="277"/>
    </location>
</feature>
<dbReference type="Proteomes" id="UP000295096">
    <property type="component" value="Unassembled WGS sequence"/>
</dbReference>